<gene>
    <name evidence="1" type="ORF">A3J59_01985</name>
</gene>
<sequence>MRSLNVVKKLKHRFAPPLENRIEDDVGTSVGALLEGLQVACKLTPQGVIPFILLPNQTKLGQTLVEALKNKGAYHGIKDDRRKGWFFNQFKLHCGCLVNVLSTTALNN</sequence>
<dbReference type="Proteomes" id="UP000177310">
    <property type="component" value="Unassembled WGS sequence"/>
</dbReference>
<comment type="caution">
    <text evidence="1">The sequence shown here is derived from an EMBL/GenBank/DDBJ whole genome shotgun (WGS) entry which is preliminary data.</text>
</comment>
<dbReference type="AlphaFoldDB" id="A0A1G1YJP2"/>
<accession>A0A1G1YJP2</accession>
<evidence type="ECO:0000313" key="1">
    <source>
        <dbReference type="EMBL" id="OGY52501.1"/>
    </source>
</evidence>
<proteinExistence type="predicted"/>
<organism evidence="1 2">
    <name type="scientific">Candidatus Buchananbacteria bacterium RIFCSPHIGHO2_02_FULL_56_16</name>
    <dbReference type="NCBI Taxonomy" id="1797542"/>
    <lineage>
        <taxon>Bacteria</taxon>
        <taxon>Candidatus Buchananiibacteriota</taxon>
    </lineage>
</organism>
<evidence type="ECO:0000313" key="2">
    <source>
        <dbReference type="Proteomes" id="UP000177310"/>
    </source>
</evidence>
<protein>
    <submittedName>
        <fullName evidence="1">Uncharacterized protein</fullName>
    </submittedName>
</protein>
<dbReference type="EMBL" id="MHIL01000002">
    <property type="protein sequence ID" value="OGY52501.1"/>
    <property type="molecule type" value="Genomic_DNA"/>
</dbReference>
<reference evidence="1 2" key="1">
    <citation type="journal article" date="2016" name="Nat. Commun.">
        <title>Thousands of microbial genomes shed light on interconnected biogeochemical processes in an aquifer system.</title>
        <authorList>
            <person name="Anantharaman K."/>
            <person name="Brown C.T."/>
            <person name="Hug L.A."/>
            <person name="Sharon I."/>
            <person name="Castelle C.J."/>
            <person name="Probst A.J."/>
            <person name="Thomas B.C."/>
            <person name="Singh A."/>
            <person name="Wilkins M.J."/>
            <person name="Karaoz U."/>
            <person name="Brodie E.L."/>
            <person name="Williams K.H."/>
            <person name="Hubbard S.S."/>
            <person name="Banfield J.F."/>
        </authorList>
    </citation>
    <scope>NUCLEOTIDE SEQUENCE [LARGE SCALE GENOMIC DNA]</scope>
</reference>
<name>A0A1G1YJP2_9BACT</name>